<evidence type="ECO:0000256" key="1">
    <source>
        <dbReference type="SAM" id="SignalP"/>
    </source>
</evidence>
<dbReference type="GO" id="GO:0005509">
    <property type="term" value="F:calcium ion binding"/>
    <property type="evidence" value="ECO:0007669"/>
    <property type="project" value="InterPro"/>
</dbReference>
<keyword evidence="1" id="KW-0732">Signal</keyword>
<name>A0AAU6WVS5_HALDH</name>
<dbReference type="InterPro" id="IPR002048">
    <property type="entry name" value="EF_hand_dom"/>
</dbReference>
<organism evidence="3">
    <name type="scientific">Haliotis discus hannai</name>
    <name type="common">Japanese abalone</name>
    <dbReference type="NCBI Taxonomy" id="42344"/>
    <lineage>
        <taxon>Eukaryota</taxon>
        <taxon>Metazoa</taxon>
        <taxon>Spiralia</taxon>
        <taxon>Lophotrochozoa</taxon>
        <taxon>Mollusca</taxon>
        <taxon>Gastropoda</taxon>
        <taxon>Vetigastropoda</taxon>
        <taxon>Lepetellida</taxon>
        <taxon>Haliotoidea</taxon>
        <taxon>Haliotidae</taxon>
        <taxon>Haliotis</taxon>
    </lineage>
</organism>
<evidence type="ECO:0000313" key="3">
    <source>
        <dbReference type="EMBL" id="XAR01542.1"/>
    </source>
</evidence>
<feature type="chain" id="PRO_5043346783" evidence="1">
    <location>
        <begin position="23"/>
        <end position="202"/>
    </location>
</feature>
<feature type="domain" description="EF-hand" evidence="2">
    <location>
        <begin position="160"/>
        <end position="195"/>
    </location>
</feature>
<sequence>MDLKSFFCLILPTLATLQLSLAEDPSLVEGVKPLSGAGQRPLQNSDSAADKRQWSNFHSWGKRWGNFGTSGKKWASSDFPAWGKRWSGSSFTSWGKRNASPEEQKRNWNQFITWGKRNWHALTSWGKRSQEKSEKKWNTLPTWGKRAGWDNGFASWGKRDEVDVRDQLMKLFDESGDGFLDTKELGNFLAWMSSLNDMAAHP</sequence>
<reference evidence="3" key="2">
    <citation type="journal article" date="2024" name="Gen. Comp. Endocrinol.">
        <title>Characterization of myoinhibitory peptide signaling system and its implication in larval metamorphosis and spawning behavior in Pacific abalone.</title>
        <authorList>
            <person name="Park S."/>
            <person name="Ae Kim M."/>
            <person name="Chang Sohn Y."/>
        </authorList>
    </citation>
    <scope>NUCLEOTIDE SEQUENCE</scope>
</reference>
<accession>A0AAU6WVS5</accession>
<dbReference type="PROSITE" id="PS00018">
    <property type="entry name" value="EF_HAND_1"/>
    <property type="match status" value="1"/>
</dbReference>
<dbReference type="EMBL" id="OR451140">
    <property type="protein sequence ID" value="XAR01542.1"/>
    <property type="molecule type" value="mRNA"/>
</dbReference>
<proteinExistence type="evidence at transcript level"/>
<dbReference type="InterPro" id="IPR018247">
    <property type="entry name" value="EF_Hand_1_Ca_BS"/>
</dbReference>
<feature type="signal peptide" evidence="1">
    <location>
        <begin position="1"/>
        <end position="22"/>
    </location>
</feature>
<reference evidence="3" key="1">
    <citation type="submission" date="2023-08" db="EMBL/GenBank/DDBJ databases">
        <authorList>
            <person name="Sung Woo P."/>
        </authorList>
    </citation>
    <scope>NUCLEOTIDE SEQUENCE</scope>
</reference>
<dbReference type="Gene3D" id="1.10.238.10">
    <property type="entry name" value="EF-hand"/>
    <property type="match status" value="1"/>
</dbReference>
<protein>
    <submittedName>
        <fullName evidence="3">Myoinhibitory peptide</fullName>
    </submittedName>
</protein>
<evidence type="ECO:0000259" key="2">
    <source>
        <dbReference type="PROSITE" id="PS50222"/>
    </source>
</evidence>
<dbReference type="AlphaFoldDB" id="A0AAU6WVS5"/>
<dbReference type="PROSITE" id="PS50222">
    <property type="entry name" value="EF_HAND_2"/>
    <property type="match status" value="1"/>
</dbReference>